<name>A0A1Y6BV35_9BACT</name>
<dbReference type="Proteomes" id="UP000192907">
    <property type="component" value="Unassembled WGS sequence"/>
</dbReference>
<keyword evidence="2" id="KW-1185">Reference proteome</keyword>
<protein>
    <submittedName>
        <fullName evidence="1">Uncharacterized protein</fullName>
    </submittedName>
</protein>
<evidence type="ECO:0000313" key="2">
    <source>
        <dbReference type="Proteomes" id="UP000192907"/>
    </source>
</evidence>
<reference evidence="2" key="1">
    <citation type="submission" date="2017-04" db="EMBL/GenBank/DDBJ databases">
        <authorList>
            <person name="Varghese N."/>
            <person name="Submissions S."/>
        </authorList>
    </citation>
    <scope>NUCLEOTIDE SEQUENCE [LARGE SCALE GENOMIC DNA]</scope>
    <source>
        <strain evidence="2">RKEM611</strain>
    </source>
</reference>
<evidence type="ECO:0000313" key="1">
    <source>
        <dbReference type="EMBL" id="SMF30142.1"/>
    </source>
</evidence>
<dbReference type="EMBL" id="FWZT01000009">
    <property type="protein sequence ID" value="SMF30142.1"/>
    <property type="molecule type" value="Genomic_DNA"/>
</dbReference>
<gene>
    <name evidence="1" type="ORF">SAMN06296036_109152</name>
</gene>
<sequence>MNAIENIFSSKIGGLEILRPMAWNLHGLRVNSANFDVMK</sequence>
<dbReference type="STRING" id="1513793.SAMN06296036_109152"/>
<dbReference type="AlphaFoldDB" id="A0A1Y6BV35"/>
<accession>A0A1Y6BV35</accession>
<organism evidence="1 2">
    <name type="scientific">Pseudobacteriovorax antillogorgiicola</name>
    <dbReference type="NCBI Taxonomy" id="1513793"/>
    <lineage>
        <taxon>Bacteria</taxon>
        <taxon>Pseudomonadati</taxon>
        <taxon>Bdellovibrionota</taxon>
        <taxon>Oligoflexia</taxon>
        <taxon>Oligoflexales</taxon>
        <taxon>Pseudobacteriovoracaceae</taxon>
        <taxon>Pseudobacteriovorax</taxon>
    </lineage>
</organism>
<proteinExistence type="predicted"/>